<sequence length="613" mass="66811">MRVDIIGGGPAGLLLAGLLRRDGTADDVRVFERHGRDADRGWGLVFPEGALRALEQVDGAACAAVKAAGVAWSLVDIRRRSSRMLVNGNGFHGVPRAALLAILGEAAEKRGARLHFGHRVNGLEEHGEADLVVGADGVNSVVRRELEEFFEPRTRRSSSKYAWYGVDRVFPYFTYIFRETRWGLFQAYCYPSGQPWSSMIVHVSEETWHRAGLSGMDEEASAHLCEQVFAEDLRGGTVLSGGAPWSSFPYLRCARWHHRNVVLVGDAAHTAHWSIGSGTRLAIEDAVALAGALAERPGDVRGALERFAGARRGRVERFQAASRLSERYFQNLERYRDFAPMQFAYQLMVRSWRITHEEVAERDPGFVAEFDRWFHARATGRTADAAPPPALTPKRIGALTTRNRLVTEEGGDGGLAVTGPVPETGAHGSGEAGPPALPRPRREDVPTLVRLPRSVGPEECRMWAREAHGQGYASVVLDLSGESLRRLRKRPPERLLAALREETPHGHLIAAAVGVDRAGEVETAAEDAVALARTLRDWGVDVLFLEPGQGSADVSETAVRVAQICDAVRNETGMTVVADGAARTLNEANTVVAAGWADLCVLRPQSATDVEEA</sequence>
<name>A0AA97LZP9_9ACTN</name>
<dbReference type="InterPro" id="IPR036188">
    <property type="entry name" value="FAD/NAD-bd_sf"/>
</dbReference>
<evidence type="ECO:0000259" key="4">
    <source>
        <dbReference type="Pfam" id="PF01494"/>
    </source>
</evidence>
<organism evidence="5 6">
    <name type="scientific">Thermobifida halotolerans</name>
    <dbReference type="NCBI Taxonomy" id="483545"/>
    <lineage>
        <taxon>Bacteria</taxon>
        <taxon>Bacillati</taxon>
        <taxon>Actinomycetota</taxon>
        <taxon>Actinomycetes</taxon>
        <taxon>Streptosporangiales</taxon>
        <taxon>Nocardiopsidaceae</taxon>
        <taxon>Thermobifida</taxon>
    </lineage>
</organism>
<dbReference type="AlphaFoldDB" id="A0AA97LZP9"/>
<dbReference type="KEGG" id="thao:NI17_008270"/>
<evidence type="ECO:0000256" key="1">
    <source>
        <dbReference type="ARBA" id="ARBA00023002"/>
    </source>
</evidence>
<dbReference type="PRINTS" id="PR00420">
    <property type="entry name" value="RNGMNOXGNASE"/>
</dbReference>
<dbReference type="GO" id="GO:0004497">
    <property type="term" value="F:monooxygenase activity"/>
    <property type="evidence" value="ECO:0007669"/>
    <property type="project" value="UniProtKB-KW"/>
</dbReference>
<evidence type="ECO:0000256" key="3">
    <source>
        <dbReference type="SAM" id="MobiDB-lite"/>
    </source>
</evidence>
<dbReference type="SUPFAM" id="SSF51905">
    <property type="entry name" value="FAD/NAD(P)-binding domain"/>
    <property type="match status" value="1"/>
</dbReference>
<keyword evidence="5" id="KW-0503">Monooxygenase</keyword>
<accession>A0AA97LZP9</accession>
<proteinExistence type="predicted"/>
<evidence type="ECO:0000256" key="2">
    <source>
        <dbReference type="ARBA" id="ARBA00023027"/>
    </source>
</evidence>
<keyword evidence="2" id="KW-0520">NAD</keyword>
<keyword evidence="6" id="KW-1185">Reference proteome</keyword>
<dbReference type="GO" id="GO:0071949">
    <property type="term" value="F:FAD binding"/>
    <property type="evidence" value="ECO:0007669"/>
    <property type="project" value="InterPro"/>
</dbReference>
<dbReference type="Proteomes" id="UP000265719">
    <property type="component" value="Chromosome"/>
</dbReference>
<feature type="region of interest" description="Disordered" evidence="3">
    <location>
        <begin position="408"/>
        <end position="442"/>
    </location>
</feature>
<dbReference type="InterPro" id="IPR013785">
    <property type="entry name" value="Aldolase_TIM"/>
</dbReference>
<dbReference type="Gene3D" id="3.50.50.60">
    <property type="entry name" value="FAD/NAD(P)-binding domain"/>
    <property type="match status" value="1"/>
</dbReference>
<dbReference type="PANTHER" id="PTHR43476:SF4">
    <property type="entry name" value="BLR0106 PROTEIN"/>
    <property type="match status" value="1"/>
</dbReference>
<dbReference type="EMBL" id="CP063196">
    <property type="protein sequence ID" value="UOE21124.1"/>
    <property type="molecule type" value="Genomic_DNA"/>
</dbReference>
<dbReference type="InterPro" id="IPR002938">
    <property type="entry name" value="FAD-bd"/>
</dbReference>
<dbReference type="RefSeq" id="WP_068690633.1">
    <property type="nucleotide sequence ID" value="NZ_CP063196.1"/>
</dbReference>
<protein>
    <submittedName>
        <fullName evidence="5">FAD-dependent monooxygenase</fullName>
    </submittedName>
</protein>
<dbReference type="InterPro" id="IPR050631">
    <property type="entry name" value="PheA/TfdB_FAD_monoxygenase"/>
</dbReference>
<reference evidence="5" key="1">
    <citation type="submission" date="2020-10" db="EMBL/GenBank/DDBJ databases">
        <title>De novo genome project of the cellulose decomposer Thermobifida halotolerans type strain.</title>
        <authorList>
            <person name="Nagy I."/>
            <person name="Horvath B."/>
            <person name="Kukolya J."/>
            <person name="Nagy I."/>
            <person name="Orsini M."/>
        </authorList>
    </citation>
    <scope>NUCLEOTIDE SEQUENCE</scope>
    <source>
        <strain evidence="5">DSM 44931</strain>
    </source>
</reference>
<dbReference type="Gene3D" id="3.20.20.70">
    <property type="entry name" value="Aldolase class I"/>
    <property type="match status" value="1"/>
</dbReference>
<gene>
    <name evidence="5" type="ORF">NI17_008270</name>
</gene>
<feature type="domain" description="FAD-binding" evidence="4">
    <location>
        <begin position="3"/>
        <end position="295"/>
    </location>
</feature>
<dbReference type="Pfam" id="PF01494">
    <property type="entry name" value="FAD_binding_3"/>
    <property type="match status" value="1"/>
</dbReference>
<dbReference type="PANTHER" id="PTHR43476">
    <property type="entry name" value="3-(3-HYDROXY-PHENYL)PROPIONATE/3-HYDROXYCINNAMIC ACID HYDROXYLASE"/>
    <property type="match status" value="1"/>
</dbReference>
<keyword evidence="1" id="KW-0560">Oxidoreductase</keyword>
<evidence type="ECO:0000313" key="5">
    <source>
        <dbReference type="EMBL" id="UOE21124.1"/>
    </source>
</evidence>
<evidence type="ECO:0000313" key="6">
    <source>
        <dbReference type="Proteomes" id="UP000265719"/>
    </source>
</evidence>
<dbReference type="SUPFAM" id="SSF51395">
    <property type="entry name" value="FMN-linked oxidoreductases"/>
    <property type="match status" value="1"/>
</dbReference>
<dbReference type="Gene3D" id="3.30.9.20">
    <property type="match status" value="1"/>
</dbReference>